<organism evidence="1 2">
    <name type="scientific">Paramecium primaurelia</name>
    <dbReference type="NCBI Taxonomy" id="5886"/>
    <lineage>
        <taxon>Eukaryota</taxon>
        <taxon>Sar</taxon>
        <taxon>Alveolata</taxon>
        <taxon>Ciliophora</taxon>
        <taxon>Intramacronucleata</taxon>
        <taxon>Oligohymenophorea</taxon>
        <taxon>Peniculida</taxon>
        <taxon>Parameciidae</taxon>
        <taxon>Paramecium</taxon>
    </lineage>
</organism>
<comment type="caution">
    <text evidence="1">The sequence shown here is derived from an EMBL/GenBank/DDBJ whole genome shotgun (WGS) entry which is preliminary data.</text>
</comment>
<evidence type="ECO:0000313" key="2">
    <source>
        <dbReference type="Proteomes" id="UP000688137"/>
    </source>
</evidence>
<reference evidence="1" key="1">
    <citation type="submission" date="2021-01" db="EMBL/GenBank/DDBJ databases">
        <authorList>
            <consortium name="Genoscope - CEA"/>
            <person name="William W."/>
        </authorList>
    </citation>
    <scope>NUCLEOTIDE SEQUENCE</scope>
</reference>
<protein>
    <submittedName>
        <fullName evidence="1">Uncharacterized protein</fullName>
    </submittedName>
</protein>
<evidence type="ECO:0000313" key="1">
    <source>
        <dbReference type="EMBL" id="CAD8090403.1"/>
    </source>
</evidence>
<dbReference type="EMBL" id="CAJJDM010000089">
    <property type="protein sequence ID" value="CAD8090403.1"/>
    <property type="molecule type" value="Genomic_DNA"/>
</dbReference>
<keyword evidence="2" id="KW-1185">Reference proteome</keyword>
<gene>
    <name evidence="1" type="ORF">PPRIM_AZ9-3.1.T0860012</name>
</gene>
<sequence length="86" mass="10530">MINDQNEEEKNENKGRLQIKFQSFKNNKQVQKLIVLKQRKWNILFLIFIIRQTINYCQQMASLYEMTGIKEKKTMKQHFEYKISTK</sequence>
<accession>A0A8S1NLN8</accession>
<dbReference type="AlphaFoldDB" id="A0A8S1NLN8"/>
<dbReference type="Proteomes" id="UP000688137">
    <property type="component" value="Unassembled WGS sequence"/>
</dbReference>
<name>A0A8S1NLN8_PARPR</name>
<proteinExistence type="predicted"/>